<feature type="compositionally biased region" description="Basic and acidic residues" evidence="1">
    <location>
        <begin position="450"/>
        <end position="459"/>
    </location>
</feature>
<organism evidence="3 4">
    <name type="scientific">Massarina eburnea CBS 473.64</name>
    <dbReference type="NCBI Taxonomy" id="1395130"/>
    <lineage>
        <taxon>Eukaryota</taxon>
        <taxon>Fungi</taxon>
        <taxon>Dikarya</taxon>
        <taxon>Ascomycota</taxon>
        <taxon>Pezizomycotina</taxon>
        <taxon>Dothideomycetes</taxon>
        <taxon>Pleosporomycetidae</taxon>
        <taxon>Pleosporales</taxon>
        <taxon>Massarineae</taxon>
        <taxon>Massarinaceae</taxon>
        <taxon>Massarina</taxon>
    </lineage>
</organism>
<evidence type="ECO:0000256" key="1">
    <source>
        <dbReference type="SAM" id="MobiDB-lite"/>
    </source>
</evidence>
<proteinExistence type="predicted"/>
<sequence length="521" mass="59405">MVSEAPANIPSPAITTTEVVVSKPSPDKQGSDSSNQNDIRKQGDANSKATKKKDTSEKNGPKELKVNVLPPVKDIITAIPPEGISTEDLAAKWSGKIDATNAALFAKIVQRICNVELKIWVKLRAEVPSEEEIEEMIKEAKKPPPPKEILESNQTIGSKLIGPISITFRETDELVRGASNRLPSSLYRTFYENSATLSSYVSKHTHVRHRQEPHLKLRSGVAFQSIEDFDPNRDLTKVRIERHLVWNQKKDPSSYISTFSNRDSALRRAHFHYDTSNRIGHRVAIAEISTNDLVAVTIRGTLSECIKTTWREKEFPYMSRSQDTNEKEREVQIPAWISKPARPAKDSENTNSISVEQFSNLRVPAAQGHDFEWLATGQIPKTRITRVMPFDGFEIYEERKEGRTITSRSSEEPWVFNWASRMWVLSHSLWKPEIAARKKRYHDKRNPKKRNVETNDDADRSNKIKRLRRAFDERDRDHDEAYVGLKFNSEERVEAQTSCSSCKRWRPASLSTISSLDLAGF</sequence>
<keyword evidence="4" id="KW-1185">Reference proteome</keyword>
<evidence type="ECO:0000313" key="3">
    <source>
        <dbReference type="EMBL" id="KAF2636198.1"/>
    </source>
</evidence>
<evidence type="ECO:0000259" key="2">
    <source>
        <dbReference type="Pfam" id="PF24494"/>
    </source>
</evidence>
<dbReference type="AlphaFoldDB" id="A0A6A6RPS9"/>
<accession>A0A6A6RPS9</accession>
<dbReference type="EMBL" id="MU006800">
    <property type="protein sequence ID" value="KAF2636198.1"/>
    <property type="molecule type" value="Genomic_DNA"/>
</dbReference>
<protein>
    <recommendedName>
        <fullName evidence="2">DUF7587 domain-containing protein</fullName>
    </recommendedName>
</protein>
<feature type="domain" description="DUF7587" evidence="2">
    <location>
        <begin position="182"/>
        <end position="339"/>
    </location>
</feature>
<feature type="compositionally biased region" description="Basic and acidic residues" evidence="1">
    <location>
        <begin position="52"/>
        <end position="64"/>
    </location>
</feature>
<dbReference type="Proteomes" id="UP000799753">
    <property type="component" value="Unassembled WGS sequence"/>
</dbReference>
<reference evidence="3" key="1">
    <citation type="journal article" date="2020" name="Stud. Mycol.">
        <title>101 Dothideomycetes genomes: a test case for predicting lifestyles and emergence of pathogens.</title>
        <authorList>
            <person name="Haridas S."/>
            <person name="Albert R."/>
            <person name="Binder M."/>
            <person name="Bloem J."/>
            <person name="Labutti K."/>
            <person name="Salamov A."/>
            <person name="Andreopoulos B."/>
            <person name="Baker S."/>
            <person name="Barry K."/>
            <person name="Bills G."/>
            <person name="Bluhm B."/>
            <person name="Cannon C."/>
            <person name="Castanera R."/>
            <person name="Culley D."/>
            <person name="Daum C."/>
            <person name="Ezra D."/>
            <person name="Gonzalez J."/>
            <person name="Henrissat B."/>
            <person name="Kuo A."/>
            <person name="Liang C."/>
            <person name="Lipzen A."/>
            <person name="Lutzoni F."/>
            <person name="Magnuson J."/>
            <person name="Mondo S."/>
            <person name="Nolan M."/>
            <person name="Ohm R."/>
            <person name="Pangilinan J."/>
            <person name="Park H.-J."/>
            <person name="Ramirez L."/>
            <person name="Alfaro M."/>
            <person name="Sun H."/>
            <person name="Tritt A."/>
            <person name="Yoshinaga Y."/>
            <person name="Zwiers L.-H."/>
            <person name="Turgeon B."/>
            <person name="Goodwin S."/>
            <person name="Spatafora J."/>
            <person name="Crous P."/>
            <person name="Grigoriev I."/>
        </authorList>
    </citation>
    <scope>NUCLEOTIDE SEQUENCE</scope>
    <source>
        <strain evidence="3">CBS 473.64</strain>
    </source>
</reference>
<dbReference type="InterPro" id="IPR056009">
    <property type="entry name" value="DUF7587"/>
</dbReference>
<evidence type="ECO:0000313" key="4">
    <source>
        <dbReference type="Proteomes" id="UP000799753"/>
    </source>
</evidence>
<dbReference type="Pfam" id="PF24494">
    <property type="entry name" value="DUF7587"/>
    <property type="match status" value="1"/>
</dbReference>
<name>A0A6A6RPS9_9PLEO</name>
<feature type="compositionally biased region" description="Basic residues" evidence="1">
    <location>
        <begin position="440"/>
        <end position="449"/>
    </location>
</feature>
<dbReference type="OrthoDB" id="5429427at2759"/>
<feature type="region of interest" description="Disordered" evidence="1">
    <location>
        <begin position="1"/>
        <end position="64"/>
    </location>
</feature>
<gene>
    <name evidence="3" type="ORF">P280DRAFT_522442</name>
</gene>
<feature type="region of interest" description="Disordered" evidence="1">
    <location>
        <begin position="440"/>
        <end position="459"/>
    </location>
</feature>